<dbReference type="EMBL" id="BAOP01000008">
    <property type="protein sequence ID" value="GAC79372.1"/>
    <property type="molecule type" value="Genomic_DNA"/>
</dbReference>
<proteinExistence type="predicted"/>
<feature type="transmembrane region" description="Helical" evidence="2">
    <location>
        <begin position="76"/>
        <end position="94"/>
    </location>
</feature>
<reference evidence="3 4" key="1">
    <citation type="submission" date="2013-02" db="EMBL/GenBank/DDBJ databases">
        <title>Whole genome shotgun sequence of Gordonia malaquae NBRC 108250.</title>
        <authorList>
            <person name="Yoshida I."/>
            <person name="Hosoyama A."/>
            <person name="Tsuchikane K."/>
            <person name="Ando Y."/>
            <person name="Baba S."/>
            <person name="Ohji S."/>
            <person name="Hamada M."/>
            <person name="Tamura T."/>
            <person name="Yamazoe A."/>
            <person name="Yamazaki S."/>
            <person name="Fujita N."/>
        </authorList>
    </citation>
    <scope>NUCLEOTIDE SEQUENCE [LARGE SCALE GENOMIC DNA]</scope>
    <source>
        <strain evidence="3 4">NBRC 108250</strain>
    </source>
</reference>
<comment type="caution">
    <text evidence="3">The sequence shown here is derived from an EMBL/GenBank/DDBJ whole genome shotgun (WGS) entry which is preliminary data.</text>
</comment>
<keyword evidence="2" id="KW-0812">Transmembrane</keyword>
<feature type="region of interest" description="Disordered" evidence="1">
    <location>
        <begin position="98"/>
        <end position="141"/>
    </location>
</feature>
<evidence type="ECO:0000256" key="1">
    <source>
        <dbReference type="SAM" id="MobiDB-lite"/>
    </source>
</evidence>
<keyword evidence="2" id="KW-1133">Transmembrane helix</keyword>
<dbReference type="STRING" id="410332.SAMN04488550_4264"/>
<dbReference type="eggNOG" id="ENOG5031VXP">
    <property type="taxonomic scope" value="Bacteria"/>
</dbReference>
<organism evidence="3 4">
    <name type="scientific">Gordonia malaquae NBRC 108250</name>
    <dbReference type="NCBI Taxonomy" id="1223542"/>
    <lineage>
        <taxon>Bacteria</taxon>
        <taxon>Bacillati</taxon>
        <taxon>Actinomycetota</taxon>
        <taxon>Actinomycetes</taxon>
        <taxon>Mycobacteriales</taxon>
        <taxon>Gordoniaceae</taxon>
        <taxon>Gordonia</taxon>
    </lineage>
</organism>
<evidence type="ECO:0000313" key="4">
    <source>
        <dbReference type="Proteomes" id="UP000035009"/>
    </source>
</evidence>
<dbReference type="Proteomes" id="UP000035009">
    <property type="component" value="Unassembled WGS sequence"/>
</dbReference>
<accession>M3UV42</accession>
<sequence length="231" mass="23983">MCDVDAGQWNGRPGYRPPMAAGQQYPPLGYAPDGGARYGYIPEPGAEFPREQPETVVEAAHIGPSSAPPSNSPQRLAWGVVSVVVLVLVVVGGLKLMSGGGSDDSPTRADPPASQNTDDPYLPESITPTETVPGESRTPAPRNSLEAILSVEAAPGSTVIYFNNGRVQVDFMDSSRWEQKVIATPGLLRINVVARAGAAASCTITVDGAPVAHEELPEGDPSGVVVCRAAG</sequence>
<keyword evidence="4" id="KW-1185">Reference proteome</keyword>
<gene>
    <name evidence="3" type="ORF">GM1_008_01340</name>
</gene>
<protein>
    <submittedName>
        <fullName evidence="3">Uncharacterized protein</fullName>
    </submittedName>
</protein>
<evidence type="ECO:0000256" key="2">
    <source>
        <dbReference type="SAM" id="Phobius"/>
    </source>
</evidence>
<name>M3UV42_GORML</name>
<feature type="region of interest" description="Disordered" evidence="1">
    <location>
        <begin position="1"/>
        <end position="24"/>
    </location>
</feature>
<keyword evidence="2" id="KW-0472">Membrane</keyword>
<evidence type="ECO:0000313" key="3">
    <source>
        <dbReference type="EMBL" id="GAC79372.1"/>
    </source>
</evidence>
<dbReference type="AlphaFoldDB" id="M3UV42"/>